<keyword evidence="5" id="KW-1185">Reference proteome</keyword>
<keyword evidence="1" id="KW-0175">Coiled coil</keyword>
<feature type="domain" description="BZIP" evidence="3">
    <location>
        <begin position="173"/>
        <end position="188"/>
    </location>
</feature>
<name>A0A0K6FL61_9AGAM</name>
<organism evidence="4 5">
    <name type="scientific">Rhizoctonia solani</name>
    <dbReference type="NCBI Taxonomy" id="456999"/>
    <lineage>
        <taxon>Eukaryota</taxon>
        <taxon>Fungi</taxon>
        <taxon>Dikarya</taxon>
        <taxon>Basidiomycota</taxon>
        <taxon>Agaricomycotina</taxon>
        <taxon>Agaricomycetes</taxon>
        <taxon>Cantharellales</taxon>
        <taxon>Ceratobasidiaceae</taxon>
        <taxon>Rhizoctonia</taxon>
    </lineage>
</organism>
<protein>
    <recommendedName>
        <fullName evidence="3">BZIP domain-containing protein</fullName>
    </recommendedName>
</protein>
<feature type="region of interest" description="Disordered" evidence="2">
    <location>
        <begin position="1"/>
        <end position="196"/>
    </location>
</feature>
<evidence type="ECO:0000313" key="4">
    <source>
        <dbReference type="EMBL" id="CUA66852.1"/>
    </source>
</evidence>
<accession>A0A0K6FL61</accession>
<proteinExistence type="predicted"/>
<evidence type="ECO:0000259" key="3">
    <source>
        <dbReference type="PROSITE" id="PS00036"/>
    </source>
</evidence>
<evidence type="ECO:0000256" key="2">
    <source>
        <dbReference type="SAM" id="MobiDB-lite"/>
    </source>
</evidence>
<dbReference type="Proteomes" id="UP000044841">
    <property type="component" value="Unassembled WGS sequence"/>
</dbReference>
<dbReference type="InterPro" id="IPR046347">
    <property type="entry name" value="bZIP_sf"/>
</dbReference>
<feature type="coiled-coil region" evidence="1">
    <location>
        <begin position="203"/>
        <end position="237"/>
    </location>
</feature>
<dbReference type="InterPro" id="IPR004827">
    <property type="entry name" value="bZIP"/>
</dbReference>
<dbReference type="SUPFAM" id="SSF57959">
    <property type="entry name" value="Leucine zipper domain"/>
    <property type="match status" value="1"/>
</dbReference>
<feature type="compositionally biased region" description="Low complexity" evidence="2">
    <location>
        <begin position="53"/>
        <end position="62"/>
    </location>
</feature>
<evidence type="ECO:0000313" key="5">
    <source>
        <dbReference type="Proteomes" id="UP000044841"/>
    </source>
</evidence>
<feature type="region of interest" description="Disordered" evidence="2">
    <location>
        <begin position="287"/>
        <end position="377"/>
    </location>
</feature>
<dbReference type="Gene3D" id="1.20.5.170">
    <property type="match status" value="1"/>
</dbReference>
<dbReference type="GO" id="GO:0003700">
    <property type="term" value="F:DNA-binding transcription factor activity"/>
    <property type="evidence" value="ECO:0007669"/>
    <property type="project" value="InterPro"/>
</dbReference>
<sequence>MSLAMNHFPHHAPSPSTHHHSLTHDHFSIRGVPEPDRTYPLNAVRHSSRDDLSYTTQSTSYSEQPRYSRHLMQPQPERRSNSPYHHMMNVPPVQQAPLPPPHQAMHDPNARPPAGVPYEFPQEYPPPGGPSEFHHQPPPMYRTDVNPVPAPAPAPMQAQQTPGHGSRPLNNSKRAEQNRKAQRAFRERRDQHVKQLESRSAMLDVALANADEANRRLEDQRILVEQLRAENQALRTALAAYVPQHGHPHSQLMIQTVPIPGMPITPPVGQPLPPPGVVATEGAPVQAGQVQPPEPALDPSLPSQTQTSTQDSGSAQLNSGIEDLAPLGYSTQVEGQSVPPPDSSDRRSGTPAVAPEGSPAPPSVTEMAVETENPGDA</sequence>
<feature type="compositionally biased region" description="Basic and acidic residues" evidence="2">
    <location>
        <begin position="22"/>
        <end position="37"/>
    </location>
</feature>
<evidence type="ECO:0000256" key="1">
    <source>
        <dbReference type="SAM" id="Coils"/>
    </source>
</evidence>
<gene>
    <name evidence="4" type="ORF">RSOLAG22IIIB_00301</name>
</gene>
<dbReference type="AlphaFoldDB" id="A0A0K6FL61"/>
<reference evidence="4 5" key="1">
    <citation type="submission" date="2015-07" db="EMBL/GenBank/DDBJ databases">
        <authorList>
            <person name="Noorani M."/>
        </authorList>
    </citation>
    <scope>NUCLEOTIDE SEQUENCE [LARGE SCALE GENOMIC DNA]</scope>
    <source>
        <strain evidence="4">BBA 69670</strain>
    </source>
</reference>
<dbReference type="CDD" id="cd14688">
    <property type="entry name" value="bZIP_YAP"/>
    <property type="match status" value="1"/>
</dbReference>
<feature type="compositionally biased region" description="Basic and acidic residues" evidence="2">
    <location>
        <begin position="173"/>
        <end position="196"/>
    </location>
</feature>
<feature type="compositionally biased region" description="Low complexity" evidence="2">
    <location>
        <begin position="303"/>
        <end position="312"/>
    </location>
</feature>
<dbReference type="EMBL" id="CYGV01000001">
    <property type="protein sequence ID" value="CUA66852.1"/>
    <property type="molecule type" value="Genomic_DNA"/>
</dbReference>
<dbReference type="PROSITE" id="PS00036">
    <property type="entry name" value="BZIP_BASIC"/>
    <property type="match status" value="1"/>
</dbReference>